<feature type="compositionally biased region" description="Polar residues" evidence="1">
    <location>
        <begin position="24"/>
        <end position="36"/>
    </location>
</feature>
<evidence type="ECO:0000313" key="2">
    <source>
        <dbReference type="EMBL" id="VFU44344.1"/>
    </source>
</evidence>
<sequence length="121" mass="13090">MPFDPVLPPFTSTPQHSHDILSPTPHSYSPNSSPVPCTDPVSVNSIPARKSSRISHPPGYLQAYHCHIATSTSDPTSSSSASVYNAIVGGNSNRFSTILVIRIWITAVILELKLSSNYRLC</sequence>
<reference evidence="2" key="1">
    <citation type="submission" date="2019-03" db="EMBL/GenBank/DDBJ databases">
        <authorList>
            <person name="Mank J."/>
            <person name="Almeida P."/>
        </authorList>
    </citation>
    <scope>NUCLEOTIDE SEQUENCE</scope>
    <source>
        <strain evidence="2">78183</strain>
    </source>
</reference>
<protein>
    <submittedName>
        <fullName evidence="2">Uncharacterized protein</fullName>
    </submittedName>
</protein>
<accession>A0A6N2LTA9</accession>
<dbReference type="AlphaFoldDB" id="A0A6N2LTA9"/>
<organism evidence="2">
    <name type="scientific">Salix viminalis</name>
    <name type="common">Common osier</name>
    <name type="synonym">Basket willow</name>
    <dbReference type="NCBI Taxonomy" id="40686"/>
    <lineage>
        <taxon>Eukaryota</taxon>
        <taxon>Viridiplantae</taxon>
        <taxon>Streptophyta</taxon>
        <taxon>Embryophyta</taxon>
        <taxon>Tracheophyta</taxon>
        <taxon>Spermatophyta</taxon>
        <taxon>Magnoliopsida</taxon>
        <taxon>eudicotyledons</taxon>
        <taxon>Gunneridae</taxon>
        <taxon>Pentapetalae</taxon>
        <taxon>rosids</taxon>
        <taxon>fabids</taxon>
        <taxon>Malpighiales</taxon>
        <taxon>Salicaceae</taxon>
        <taxon>Saliceae</taxon>
        <taxon>Salix</taxon>
    </lineage>
</organism>
<name>A0A6N2LTA9_SALVM</name>
<feature type="region of interest" description="Disordered" evidence="1">
    <location>
        <begin position="1"/>
        <end position="36"/>
    </location>
</feature>
<evidence type="ECO:0000256" key="1">
    <source>
        <dbReference type="SAM" id="MobiDB-lite"/>
    </source>
</evidence>
<gene>
    <name evidence="2" type="ORF">SVIM_LOCUS272263</name>
</gene>
<proteinExistence type="predicted"/>
<dbReference type="EMBL" id="CAADRP010001597">
    <property type="protein sequence ID" value="VFU44344.1"/>
    <property type="molecule type" value="Genomic_DNA"/>
</dbReference>